<accession>A0A3G2R899</accession>
<dbReference type="NCBIfam" id="TIGR01891">
    <property type="entry name" value="amidohydrolases"/>
    <property type="match status" value="1"/>
</dbReference>
<keyword evidence="2" id="KW-0479">Metal-binding</keyword>
<dbReference type="SUPFAM" id="SSF55031">
    <property type="entry name" value="Bacterial exopeptidase dimerisation domain"/>
    <property type="match status" value="1"/>
</dbReference>
<evidence type="ECO:0000313" key="5">
    <source>
        <dbReference type="Proteomes" id="UP000280960"/>
    </source>
</evidence>
<dbReference type="KEGG" id="bacg:D2962_12315"/>
<dbReference type="FunFam" id="3.30.70.360:FF:000001">
    <property type="entry name" value="N-acetyldiaminopimelate deacetylase"/>
    <property type="match status" value="1"/>
</dbReference>
<dbReference type="InterPro" id="IPR002933">
    <property type="entry name" value="Peptidase_M20"/>
</dbReference>
<feature type="binding site" evidence="2">
    <location>
        <position position="119"/>
    </location>
    <ligand>
        <name>Mn(2+)</name>
        <dbReference type="ChEBI" id="CHEBI:29035"/>
        <label>2</label>
    </ligand>
</feature>
<feature type="domain" description="Peptidase M20 dimerisation" evidence="3">
    <location>
        <begin position="207"/>
        <end position="284"/>
    </location>
</feature>
<dbReference type="SUPFAM" id="SSF53187">
    <property type="entry name" value="Zn-dependent exopeptidases"/>
    <property type="match status" value="1"/>
</dbReference>
<dbReference type="Gene3D" id="3.40.630.10">
    <property type="entry name" value="Zn peptidases"/>
    <property type="match status" value="1"/>
</dbReference>
<dbReference type="Pfam" id="PF01546">
    <property type="entry name" value="Peptidase_M20"/>
    <property type="match status" value="1"/>
</dbReference>
<dbReference type="GO" id="GO:0050118">
    <property type="term" value="F:N-acetyldiaminopimelate deacetylase activity"/>
    <property type="evidence" value="ECO:0007669"/>
    <property type="project" value="UniProtKB-ARBA"/>
</dbReference>
<comment type="cofactor">
    <cofactor evidence="2">
        <name>Mn(2+)</name>
        <dbReference type="ChEBI" id="CHEBI:29035"/>
    </cofactor>
    <text evidence="2">The Mn(2+) ion enhances activity.</text>
</comment>
<dbReference type="InterPro" id="IPR036264">
    <property type="entry name" value="Bact_exopeptidase_dim_dom"/>
</dbReference>
<dbReference type="CDD" id="cd03886">
    <property type="entry name" value="M20_Acy1"/>
    <property type="match status" value="1"/>
</dbReference>
<evidence type="ECO:0000313" key="4">
    <source>
        <dbReference type="EMBL" id="AYO31278.1"/>
    </source>
</evidence>
<dbReference type="InterPro" id="IPR011650">
    <property type="entry name" value="Peptidase_M20_dimer"/>
</dbReference>
<keyword evidence="1 4" id="KW-0378">Hydrolase</keyword>
<keyword evidence="5" id="KW-1185">Reference proteome</keyword>
<feature type="binding site" evidence="2">
    <location>
        <position position="117"/>
    </location>
    <ligand>
        <name>Mn(2+)</name>
        <dbReference type="ChEBI" id="CHEBI:29035"/>
        <label>2</label>
    </ligand>
</feature>
<dbReference type="GO" id="GO:0019877">
    <property type="term" value="P:diaminopimelate biosynthetic process"/>
    <property type="evidence" value="ECO:0007669"/>
    <property type="project" value="UniProtKB-ARBA"/>
</dbReference>
<dbReference type="PANTHER" id="PTHR11014:SF63">
    <property type="entry name" value="METALLOPEPTIDASE, PUTATIVE (AFU_ORTHOLOGUE AFUA_6G09600)-RELATED"/>
    <property type="match status" value="1"/>
</dbReference>
<evidence type="ECO:0000256" key="1">
    <source>
        <dbReference type="ARBA" id="ARBA00022801"/>
    </source>
</evidence>
<feature type="binding site" evidence="2">
    <location>
        <position position="383"/>
    </location>
    <ligand>
        <name>Mn(2+)</name>
        <dbReference type="ChEBI" id="CHEBI:29035"/>
        <label>2</label>
    </ligand>
</feature>
<sequence>MSYTGGYKVLDSKQLDKEISGKINEIIDDIIKIRRTIHQNPELGYEEYQTSELVARKLESYGIKVARGVGGTGVVGLLAGAKPGKTLLLRADMDALPIQEETGLPFASKVPGKMHACGHDIHTSVLLGAARVLSLYRDRIYGNIKFMFQPAEECSPTGGAKKMIEDGVLENPKVDFAVALHVWPDLQVGQLGFKTGPVSARSDRIFLRVLGKSGHASAPHQGVDAIVASAQVISSLQTIISRRINPRDSVVITIGRIQGGDRYNVICDKVEMEGTVRIMSPGYDDKIPELIRQAGEGAAASVGARFEMDYINGYPMTINDEALTKKVEDLIKKSLGEGAIKEIPLDAGGEDFSFVSQKVPSVYIKLGSSLPVSSEDVGFIPLHNSRVIFDEGCISVGIKTFGIAALGLLSEQEEKHGE</sequence>
<protein>
    <submittedName>
        <fullName evidence="4">Amidohydrolase</fullName>
    </submittedName>
</protein>
<dbReference type="EMBL" id="CP033169">
    <property type="protein sequence ID" value="AYO31278.1"/>
    <property type="molecule type" value="Genomic_DNA"/>
</dbReference>
<name>A0A3G2R899_9FIRM</name>
<proteinExistence type="predicted"/>
<dbReference type="PIRSF" id="PIRSF005962">
    <property type="entry name" value="Pept_M20D_amidohydro"/>
    <property type="match status" value="1"/>
</dbReference>
<dbReference type="Pfam" id="PF07687">
    <property type="entry name" value="M20_dimer"/>
    <property type="match status" value="1"/>
</dbReference>
<gene>
    <name evidence="4" type="ORF">D2962_12315</name>
</gene>
<dbReference type="AlphaFoldDB" id="A0A3G2R899"/>
<evidence type="ECO:0000259" key="3">
    <source>
        <dbReference type="Pfam" id="PF07687"/>
    </source>
</evidence>
<dbReference type="InterPro" id="IPR017439">
    <property type="entry name" value="Amidohydrolase"/>
</dbReference>
<dbReference type="PANTHER" id="PTHR11014">
    <property type="entry name" value="PEPTIDASE M20 FAMILY MEMBER"/>
    <property type="match status" value="1"/>
</dbReference>
<organism evidence="4 5">
    <name type="scientific">Biomaibacter acetigenes</name>
    <dbReference type="NCBI Taxonomy" id="2316383"/>
    <lineage>
        <taxon>Bacteria</taxon>
        <taxon>Bacillati</taxon>
        <taxon>Bacillota</taxon>
        <taxon>Clostridia</taxon>
        <taxon>Thermosediminibacterales</taxon>
        <taxon>Tepidanaerobacteraceae</taxon>
        <taxon>Biomaibacter</taxon>
    </lineage>
</organism>
<reference evidence="4 5" key="1">
    <citation type="submission" date="2018-10" db="EMBL/GenBank/DDBJ databases">
        <authorList>
            <person name="Zhang X."/>
        </authorList>
    </citation>
    <scope>NUCLEOTIDE SEQUENCE [LARGE SCALE GENOMIC DNA]</scope>
    <source>
        <strain evidence="4 5">SK-G1</strain>
    </source>
</reference>
<feature type="binding site" evidence="2">
    <location>
        <position position="181"/>
    </location>
    <ligand>
        <name>Mn(2+)</name>
        <dbReference type="ChEBI" id="CHEBI:29035"/>
        <label>2</label>
    </ligand>
</feature>
<dbReference type="Gene3D" id="3.30.70.360">
    <property type="match status" value="1"/>
</dbReference>
<keyword evidence="2" id="KW-0464">Manganese</keyword>
<evidence type="ECO:0000256" key="2">
    <source>
        <dbReference type="PIRSR" id="PIRSR005962-1"/>
    </source>
</evidence>
<feature type="binding site" evidence="2">
    <location>
        <position position="153"/>
    </location>
    <ligand>
        <name>Mn(2+)</name>
        <dbReference type="ChEBI" id="CHEBI:29035"/>
        <label>2</label>
    </ligand>
</feature>
<dbReference type="Proteomes" id="UP000280960">
    <property type="component" value="Chromosome"/>
</dbReference>
<dbReference type="GO" id="GO:0046872">
    <property type="term" value="F:metal ion binding"/>
    <property type="evidence" value="ECO:0007669"/>
    <property type="project" value="UniProtKB-KW"/>
</dbReference>